<reference evidence="12" key="1">
    <citation type="submission" date="2017-08" db="EMBL/GenBank/DDBJ databases">
        <authorList>
            <person name="Varghese N."/>
            <person name="Submissions S."/>
        </authorList>
    </citation>
    <scope>NUCLEOTIDE SEQUENCE [LARGE SCALE GENOMIC DNA]</scope>
    <source>
        <strain evidence="12">DSM 23173</strain>
    </source>
</reference>
<evidence type="ECO:0000256" key="7">
    <source>
        <dbReference type="ARBA" id="ARBA00040167"/>
    </source>
</evidence>
<dbReference type="PANTHER" id="PTHR38042:SF1">
    <property type="entry name" value="UROPORPHYRINOGEN-III SYNTHASE, CHLOROPLASTIC"/>
    <property type="match status" value="1"/>
</dbReference>
<comment type="function">
    <text evidence="6 9">Catalyzes cyclization of the linear tetrapyrrole, hydroxymethylbilane, to the macrocyclic uroporphyrinogen III.</text>
</comment>
<dbReference type="InterPro" id="IPR003754">
    <property type="entry name" value="4pyrrol_synth_uPrphyn_synth"/>
</dbReference>
<dbReference type="EMBL" id="OBQF01000001">
    <property type="protein sequence ID" value="SOC39019.1"/>
    <property type="molecule type" value="Genomic_DNA"/>
</dbReference>
<dbReference type="InterPro" id="IPR036108">
    <property type="entry name" value="4pyrrol_syn_uPrphyn_synt_sf"/>
</dbReference>
<name>A0A285UB39_9STAP</name>
<comment type="similarity">
    <text evidence="2 9">Belongs to the uroporphyrinogen-III synthase family.</text>
</comment>
<dbReference type="Pfam" id="PF02602">
    <property type="entry name" value="HEM4"/>
    <property type="match status" value="1"/>
</dbReference>
<evidence type="ECO:0000313" key="12">
    <source>
        <dbReference type="Proteomes" id="UP000219412"/>
    </source>
</evidence>
<dbReference type="CDD" id="cd06578">
    <property type="entry name" value="HemD"/>
    <property type="match status" value="1"/>
</dbReference>
<sequence length="238" mass="27277">MIKSMKKNKAMKKTVLVTQTKLNVASDRFNVMHAPLISIQPLDVEESFLRHEYDWLILTSKNAVKLFLPYMKDLKFSKIGSIGEKTTEVLINNGYTVDFEPSVYTQEGFIEDFPLHDERIERVLYPTSRAARPHLKDYLESHGVTVDKLSIYEPVDNVGSMEKIREEMDDIDILTFSSPSGVKVFMKYIEPELLKDKTVISIGAVTKEKLDQYGVPSVSPEKATLESMYELINEKFEV</sequence>
<evidence type="ECO:0000256" key="3">
    <source>
        <dbReference type="ARBA" id="ARBA00013109"/>
    </source>
</evidence>
<comment type="catalytic activity">
    <reaction evidence="8 9">
        <text>hydroxymethylbilane = uroporphyrinogen III + H2O</text>
        <dbReference type="Rhea" id="RHEA:18965"/>
        <dbReference type="ChEBI" id="CHEBI:15377"/>
        <dbReference type="ChEBI" id="CHEBI:57308"/>
        <dbReference type="ChEBI" id="CHEBI:57845"/>
        <dbReference type="EC" id="4.2.1.75"/>
    </reaction>
</comment>
<proteinExistence type="inferred from homology"/>
<organism evidence="11 12">
    <name type="scientific">Salinicoccus kekensis</name>
    <dbReference type="NCBI Taxonomy" id="714307"/>
    <lineage>
        <taxon>Bacteria</taxon>
        <taxon>Bacillati</taxon>
        <taxon>Bacillota</taxon>
        <taxon>Bacilli</taxon>
        <taxon>Bacillales</taxon>
        <taxon>Staphylococcaceae</taxon>
        <taxon>Salinicoccus</taxon>
    </lineage>
</organism>
<dbReference type="InterPro" id="IPR039793">
    <property type="entry name" value="UROS/Hem4"/>
</dbReference>
<feature type="domain" description="Tetrapyrrole biosynthesis uroporphyrinogen III synthase" evidence="10">
    <location>
        <begin position="29"/>
        <end position="229"/>
    </location>
</feature>
<dbReference type="Gene3D" id="3.40.50.10090">
    <property type="match status" value="2"/>
</dbReference>
<dbReference type="UniPathway" id="UPA00251">
    <property type="reaction ID" value="UER00320"/>
</dbReference>
<evidence type="ECO:0000313" key="11">
    <source>
        <dbReference type="EMBL" id="SOC39019.1"/>
    </source>
</evidence>
<dbReference type="GO" id="GO:0004852">
    <property type="term" value="F:uroporphyrinogen-III synthase activity"/>
    <property type="evidence" value="ECO:0007669"/>
    <property type="project" value="UniProtKB-UniRule"/>
</dbReference>
<keyword evidence="5 9" id="KW-0627">Porphyrin biosynthesis</keyword>
<evidence type="ECO:0000256" key="4">
    <source>
        <dbReference type="ARBA" id="ARBA00023239"/>
    </source>
</evidence>
<dbReference type="GO" id="GO:0006782">
    <property type="term" value="P:protoporphyrinogen IX biosynthetic process"/>
    <property type="evidence" value="ECO:0007669"/>
    <property type="project" value="UniProtKB-UniRule"/>
</dbReference>
<evidence type="ECO:0000259" key="10">
    <source>
        <dbReference type="Pfam" id="PF02602"/>
    </source>
</evidence>
<gene>
    <name evidence="11" type="ORF">SAMN05878391_0673</name>
</gene>
<keyword evidence="4 9" id="KW-0456">Lyase</keyword>
<keyword evidence="12" id="KW-1185">Reference proteome</keyword>
<evidence type="ECO:0000256" key="1">
    <source>
        <dbReference type="ARBA" id="ARBA00004772"/>
    </source>
</evidence>
<dbReference type="PANTHER" id="PTHR38042">
    <property type="entry name" value="UROPORPHYRINOGEN-III SYNTHASE, CHLOROPLASTIC"/>
    <property type="match status" value="1"/>
</dbReference>
<dbReference type="Proteomes" id="UP000219412">
    <property type="component" value="Unassembled WGS sequence"/>
</dbReference>
<dbReference type="EC" id="4.2.1.75" evidence="3 9"/>
<evidence type="ECO:0000256" key="2">
    <source>
        <dbReference type="ARBA" id="ARBA00008133"/>
    </source>
</evidence>
<evidence type="ECO:0000256" key="9">
    <source>
        <dbReference type="RuleBase" id="RU366031"/>
    </source>
</evidence>
<protein>
    <recommendedName>
        <fullName evidence="7 9">Uroporphyrinogen-III synthase</fullName>
        <ecNumber evidence="3 9">4.2.1.75</ecNumber>
    </recommendedName>
</protein>
<evidence type="ECO:0000256" key="5">
    <source>
        <dbReference type="ARBA" id="ARBA00023244"/>
    </source>
</evidence>
<evidence type="ECO:0000256" key="8">
    <source>
        <dbReference type="ARBA" id="ARBA00048617"/>
    </source>
</evidence>
<accession>A0A285UB39</accession>
<dbReference type="AlphaFoldDB" id="A0A285UB39"/>
<comment type="pathway">
    <text evidence="1 9">Porphyrin-containing compound metabolism; protoporphyrin-IX biosynthesis; coproporphyrinogen-III from 5-aminolevulinate: step 3/4.</text>
</comment>
<evidence type="ECO:0000256" key="6">
    <source>
        <dbReference type="ARBA" id="ARBA00037589"/>
    </source>
</evidence>
<dbReference type="SUPFAM" id="SSF69618">
    <property type="entry name" value="HemD-like"/>
    <property type="match status" value="1"/>
</dbReference>
<dbReference type="GO" id="GO:0006780">
    <property type="term" value="P:uroporphyrinogen III biosynthetic process"/>
    <property type="evidence" value="ECO:0007669"/>
    <property type="project" value="UniProtKB-UniRule"/>
</dbReference>